<dbReference type="Gene3D" id="3.40.50.300">
    <property type="entry name" value="P-loop containing nucleotide triphosphate hydrolases"/>
    <property type="match status" value="1"/>
</dbReference>
<feature type="active site" description="Proton acceptor" evidence="6">
    <location>
        <position position="81"/>
    </location>
</feature>
<dbReference type="AlphaFoldDB" id="A0A2T4MFX6"/>
<dbReference type="GO" id="GO:0019136">
    <property type="term" value="F:deoxynucleoside kinase activity"/>
    <property type="evidence" value="ECO:0007669"/>
    <property type="project" value="InterPro"/>
</dbReference>
<keyword evidence="3 7" id="KW-0547">Nucleotide-binding</keyword>
<organism evidence="9 12">
    <name type="scientific">Staphylococcus agnetis</name>
    <dbReference type="NCBI Taxonomy" id="985762"/>
    <lineage>
        <taxon>Bacteria</taxon>
        <taxon>Bacillati</taxon>
        <taxon>Bacillota</taxon>
        <taxon>Bacilli</taxon>
        <taxon>Bacillales</taxon>
        <taxon>Staphylococcaceae</taxon>
        <taxon>Staphylococcus</taxon>
    </lineage>
</organism>
<evidence type="ECO:0000256" key="2">
    <source>
        <dbReference type="ARBA" id="ARBA00022679"/>
    </source>
</evidence>
<dbReference type="InterPro" id="IPR002624">
    <property type="entry name" value="DCK/DGK"/>
</dbReference>
<proteinExistence type="inferred from homology"/>
<name>A0A2T4MFX6_9STAP</name>
<dbReference type="CDD" id="cd01673">
    <property type="entry name" value="dNK"/>
    <property type="match status" value="1"/>
</dbReference>
<evidence type="ECO:0000313" key="12">
    <source>
        <dbReference type="Proteomes" id="UP000646308"/>
    </source>
</evidence>
<evidence type="ECO:0000259" key="8">
    <source>
        <dbReference type="Pfam" id="PF01712"/>
    </source>
</evidence>
<comment type="similarity">
    <text evidence="1">Belongs to the DCK/DGK family.</text>
</comment>
<dbReference type="Proteomes" id="UP000646308">
    <property type="component" value="Unassembled WGS sequence"/>
</dbReference>
<evidence type="ECO:0000256" key="3">
    <source>
        <dbReference type="ARBA" id="ARBA00022741"/>
    </source>
</evidence>
<dbReference type="GeneID" id="57690766"/>
<evidence type="ECO:0000256" key="4">
    <source>
        <dbReference type="ARBA" id="ARBA00022777"/>
    </source>
</evidence>
<dbReference type="RefSeq" id="WP_060552339.1">
    <property type="nucleotide sequence ID" value="NZ_CP009623.1"/>
</dbReference>
<dbReference type="FunFam" id="3.40.50.300:FF:000659">
    <property type="entry name" value="Deoxyguanosine kinase"/>
    <property type="match status" value="1"/>
</dbReference>
<keyword evidence="4 9" id="KW-0418">Kinase</keyword>
<keyword evidence="2" id="KW-0808">Transferase</keyword>
<dbReference type="InterPro" id="IPR031314">
    <property type="entry name" value="DNK_dom"/>
</dbReference>
<dbReference type="EMBL" id="WMFL01000034">
    <property type="protein sequence ID" value="NJI01634.1"/>
    <property type="molecule type" value="Genomic_DNA"/>
</dbReference>
<dbReference type="Pfam" id="PF01712">
    <property type="entry name" value="dNK"/>
    <property type="match status" value="1"/>
</dbReference>
<sequence>MDKPFIAIEGPIGVGKSSLAHKLSQSYHFYEAKEIVGENPFLSDFYEDISKWSFQTEMFFLCNRYKDYQDLGSMHQGIVSDYHIYKNKIFARNTLSPIEFDKFSRIYDILTEDLRMPDYIVFLDAELFRLKERIKIRNRDFEIHIEDDYLLKLKADYLAYYESLKANGHHVIRIDTTHLDFVKNSTDYDTILNQINELIGGKTFE</sequence>
<feature type="binding site" evidence="7">
    <location>
        <begin position="10"/>
        <end position="18"/>
    </location>
    <ligand>
        <name>ATP</name>
        <dbReference type="ChEBI" id="CHEBI:30616"/>
    </ligand>
</feature>
<evidence type="ECO:0000256" key="7">
    <source>
        <dbReference type="PIRSR" id="PIRSR000705-3"/>
    </source>
</evidence>
<reference evidence="9" key="2">
    <citation type="submission" date="2019-11" db="EMBL/GenBank/DDBJ databases">
        <title>Whole genome comparisons of Staphylococcus agnetis isolates from cattle and chickens.</title>
        <authorList>
            <person name="Rhoads D."/>
            <person name="Shwani A."/>
            <person name="Adkins P."/>
            <person name="Calcutt M."/>
            <person name="Middleton J."/>
        </authorList>
    </citation>
    <scope>NUCLEOTIDE SEQUENCE</scope>
    <source>
        <strain evidence="9">1387</strain>
    </source>
</reference>
<dbReference type="GO" id="GO:0005737">
    <property type="term" value="C:cytoplasm"/>
    <property type="evidence" value="ECO:0007669"/>
    <property type="project" value="TreeGrafter"/>
</dbReference>
<feature type="domain" description="Deoxynucleoside kinase" evidence="8">
    <location>
        <begin position="6"/>
        <end position="199"/>
    </location>
</feature>
<comment type="caution">
    <text evidence="9">The sequence shown here is derived from an EMBL/GenBank/DDBJ whole genome shotgun (WGS) entry which is preliminary data.</text>
</comment>
<dbReference type="PANTHER" id="PTHR10513">
    <property type="entry name" value="DEOXYNUCLEOSIDE KINASE"/>
    <property type="match status" value="1"/>
</dbReference>
<keyword evidence="11" id="KW-1185">Reference proteome</keyword>
<dbReference type="PANTHER" id="PTHR10513:SF46">
    <property type="entry name" value="DEOXYGUANOSINE KINASE"/>
    <property type="match status" value="1"/>
</dbReference>
<feature type="binding site" evidence="7">
    <location>
        <begin position="179"/>
        <end position="181"/>
    </location>
    <ligand>
        <name>ATP</name>
        <dbReference type="ChEBI" id="CHEBI:30616"/>
    </ligand>
</feature>
<evidence type="ECO:0000313" key="9">
    <source>
        <dbReference type="EMBL" id="NJI01634.1"/>
    </source>
</evidence>
<dbReference type="InterPro" id="IPR027417">
    <property type="entry name" value="P-loop_NTPase"/>
</dbReference>
<evidence type="ECO:0000313" key="10">
    <source>
        <dbReference type="EMBL" id="OTW30938.1"/>
    </source>
</evidence>
<keyword evidence="5 7" id="KW-0067">ATP-binding</keyword>
<dbReference type="OrthoDB" id="9776634at2"/>
<evidence type="ECO:0000256" key="5">
    <source>
        <dbReference type="ARBA" id="ARBA00022840"/>
    </source>
</evidence>
<dbReference type="InterPro" id="IPR050566">
    <property type="entry name" value="Deoxyribonucleoside_kinase"/>
</dbReference>
<dbReference type="EMBL" id="NEFX01000014">
    <property type="protein sequence ID" value="OTW30938.1"/>
    <property type="molecule type" value="Genomic_DNA"/>
</dbReference>
<dbReference type="KEGG" id="sagq:EP23_11310"/>
<gene>
    <name evidence="10" type="ORF">B9M88_07785</name>
    <name evidence="9" type="ORF">GLV84_01925</name>
</gene>
<dbReference type="PIRSF" id="PIRSF000705">
    <property type="entry name" value="DNK"/>
    <property type="match status" value="1"/>
</dbReference>
<evidence type="ECO:0000256" key="6">
    <source>
        <dbReference type="PIRSR" id="PIRSR000705-1"/>
    </source>
</evidence>
<accession>A0A2T4MFX6</accession>
<dbReference type="SUPFAM" id="SSF52540">
    <property type="entry name" value="P-loop containing nucleoside triphosphate hydrolases"/>
    <property type="match status" value="1"/>
</dbReference>
<dbReference type="GO" id="GO:0005524">
    <property type="term" value="F:ATP binding"/>
    <property type="evidence" value="ECO:0007669"/>
    <property type="project" value="UniProtKB-KW"/>
</dbReference>
<dbReference type="Proteomes" id="UP000195208">
    <property type="component" value="Unassembled WGS sequence"/>
</dbReference>
<protein>
    <submittedName>
        <fullName evidence="9">Deoxynucleoside kinase</fullName>
    </submittedName>
</protein>
<feature type="binding site" evidence="7">
    <location>
        <begin position="133"/>
        <end position="137"/>
    </location>
    <ligand>
        <name>ATP</name>
        <dbReference type="ChEBI" id="CHEBI:30616"/>
    </ligand>
</feature>
<reference evidence="10 11" key="1">
    <citation type="submission" date="2017-04" db="EMBL/GenBank/DDBJ databases">
        <title>Staphylococcus agnetis, a potential pathogen in the broiler production.</title>
        <authorList>
            <person name="Poulsen L."/>
        </authorList>
    </citation>
    <scope>NUCLEOTIDE SEQUENCE [LARGE SCALE GENOMIC DNA]</scope>
    <source>
        <strain evidence="10 11">723_310714_2_2_spleen</strain>
    </source>
</reference>
<evidence type="ECO:0000313" key="11">
    <source>
        <dbReference type="Proteomes" id="UP000195208"/>
    </source>
</evidence>
<evidence type="ECO:0000256" key="1">
    <source>
        <dbReference type="ARBA" id="ARBA00007420"/>
    </source>
</evidence>